<organism evidence="2 3">
    <name type="scientific">Xanthobacter autotrophicus</name>
    <dbReference type="NCBI Taxonomy" id="280"/>
    <lineage>
        <taxon>Bacteria</taxon>
        <taxon>Pseudomonadati</taxon>
        <taxon>Pseudomonadota</taxon>
        <taxon>Alphaproteobacteria</taxon>
        <taxon>Hyphomicrobiales</taxon>
        <taxon>Xanthobacteraceae</taxon>
        <taxon>Xanthobacter</taxon>
    </lineage>
</organism>
<evidence type="ECO:0000313" key="3">
    <source>
        <dbReference type="Proteomes" id="UP000305131"/>
    </source>
</evidence>
<dbReference type="GO" id="GO:0004622">
    <property type="term" value="F:phosphatidylcholine lysophospholipase activity"/>
    <property type="evidence" value="ECO:0007669"/>
    <property type="project" value="TreeGrafter"/>
</dbReference>
<proteinExistence type="predicted"/>
<dbReference type="Gene3D" id="3.40.50.1110">
    <property type="entry name" value="SGNH hydrolase"/>
    <property type="match status" value="1"/>
</dbReference>
<dbReference type="InterPro" id="IPR051532">
    <property type="entry name" value="Ester_Hydrolysis_Enzymes"/>
</dbReference>
<dbReference type="PANTHER" id="PTHR30383:SF5">
    <property type="entry name" value="SGNH HYDROLASE-TYPE ESTERASE DOMAIN-CONTAINING PROTEIN"/>
    <property type="match status" value="1"/>
</dbReference>
<feature type="transmembrane region" description="Helical" evidence="1">
    <location>
        <begin position="99"/>
        <end position="119"/>
    </location>
</feature>
<dbReference type="Proteomes" id="UP000305131">
    <property type="component" value="Unassembled WGS sequence"/>
</dbReference>
<dbReference type="CDD" id="cd00229">
    <property type="entry name" value="SGNH_hydrolase"/>
    <property type="match status" value="1"/>
</dbReference>
<accession>A0A6C1KEL0</accession>
<dbReference type="AlphaFoldDB" id="A0A6C1KEL0"/>
<protein>
    <submittedName>
        <fullName evidence="2">SGNH/GDSL hydrolase family protein</fullName>
    </submittedName>
</protein>
<evidence type="ECO:0000313" key="2">
    <source>
        <dbReference type="EMBL" id="TLX42675.1"/>
    </source>
</evidence>
<dbReference type="Pfam" id="PF25182">
    <property type="entry name" value="NonGDSL"/>
    <property type="match status" value="1"/>
</dbReference>
<keyword evidence="1" id="KW-0472">Membrane</keyword>
<dbReference type="PANTHER" id="PTHR30383">
    <property type="entry name" value="THIOESTERASE 1/PROTEASE 1/LYSOPHOSPHOLIPASE L1"/>
    <property type="match status" value="1"/>
</dbReference>
<dbReference type="InterPro" id="IPR057572">
    <property type="entry name" value="NonGDSL"/>
</dbReference>
<reference evidence="2 3" key="1">
    <citation type="submission" date="2019-05" db="EMBL/GenBank/DDBJ databases">
        <authorList>
            <person name="Zhou X."/>
        </authorList>
    </citation>
    <scope>NUCLEOTIDE SEQUENCE [LARGE SCALE GENOMIC DNA]</scope>
    <source>
        <strain evidence="2 3">DSM 432</strain>
    </source>
</reference>
<dbReference type="InterPro" id="IPR036514">
    <property type="entry name" value="SGNH_hydro_sf"/>
</dbReference>
<comment type="caution">
    <text evidence="2">The sequence shown here is derived from an EMBL/GenBank/DDBJ whole genome shotgun (WGS) entry which is preliminary data.</text>
</comment>
<gene>
    <name evidence="2" type="ORF">FBQ73_13685</name>
</gene>
<keyword evidence="2" id="KW-0378">Hydrolase</keyword>
<dbReference type="EMBL" id="VAUP01000028">
    <property type="protein sequence ID" value="TLX42675.1"/>
    <property type="molecule type" value="Genomic_DNA"/>
</dbReference>
<keyword evidence="1" id="KW-1133">Transmembrane helix</keyword>
<name>A0A6C1KEL0_XANAU</name>
<dbReference type="SUPFAM" id="SSF52266">
    <property type="entry name" value="SGNH hydrolase"/>
    <property type="match status" value="1"/>
</dbReference>
<dbReference type="OrthoDB" id="7203637at2"/>
<sequence>MNAHHHPACHAGGRGLDPHRSRQFCDDAPRISCTNPGPAVRFSVGSHGALRSACHPGDRTLRSAADPTHSAVLFLSTVRSMTRPRPSFRSSRLGIVRRCGAFLLGLLMLSTVLSAAAIACPDDVRPAPPLVLAQAAKIRAEGRPLRILAIGSSTTAGAGASSTAANYPSQLALRLGAALGEGKVEITNAGVNGESAPATLGRLELFLKAAPAPDLVLWQVGTNDVIFGGDPARLQQLVGKGLDAVAAAGAAVLVIDQQYYPAILDLDRYESFVAAVGTAASERGVPLLPRYLMMKQWAAQDPAGLRATLAWDRFHSNDKGYACLAELLAPAIVAAMAAPAGAPQGLASTASQAKASPARGTSAK</sequence>
<evidence type="ECO:0000256" key="1">
    <source>
        <dbReference type="SAM" id="Phobius"/>
    </source>
</evidence>
<keyword evidence="1" id="KW-0812">Transmembrane</keyword>